<sequence>MNTSGELLQYLAARAYRDAIENDDIKINQGRILAEMNRGKTSRNLADYEFKVFSQWGEDGILQRLVERIPLAERTFIEFGVEDFGESNCRFLMMKDNWRGFVIDGSERNVAAIRSAYYYWRYDLTAVSAFITRENIDDLLAQSGFGEDLGILSIDIDGNDYHVWEAISGFRPRIVICEYNAVFGAERKISVPYHPRFQRTVKHHSNLYFGASLAALAYLGRRKGYTLVGTGSAGANAFFVRDDLMTGDFAALTPEAAYHPSRFRESRDAEGQLTFVGGEDRLALIAGMPVIDVETGEMGEL</sequence>
<gene>
    <name evidence="1" type="ORF">KL86APRO_11426</name>
</gene>
<dbReference type="EMBL" id="FLUO01000001">
    <property type="protein sequence ID" value="SBW01413.1"/>
    <property type="molecule type" value="Genomic_DNA"/>
</dbReference>
<proteinExistence type="predicted"/>
<evidence type="ECO:0000313" key="1">
    <source>
        <dbReference type="EMBL" id="SBW01413.1"/>
    </source>
</evidence>
<organism evidence="1">
    <name type="scientific">uncultured Alphaproteobacteria bacterium</name>
    <dbReference type="NCBI Taxonomy" id="91750"/>
    <lineage>
        <taxon>Bacteria</taxon>
        <taxon>Pseudomonadati</taxon>
        <taxon>Pseudomonadota</taxon>
        <taxon>Alphaproteobacteria</taxon>
        <taxon>environmental samples</taxon>
    </lineage>
</organism>
<name>A0A212JPP8_9PROT</name>
<protein>
    <submittedName>
        <fullName evidence="1">Uncharacterized protein</fullName>
    </submittedName>
</protein>
<reference evidence="1" key="1">
    <citation type="submission" date="2016-04" db="EMBL/GenBank/DDBJ databases">
        <authorList>
            <person name="Evans L.H."/>
            <person name="Alamgir A."/>
            <person name="Owens N."/>
            <person name="Weber N.D."/>
            <person name="Virtaneva K."/>
            <person name="Barbian K."/>
            <person name="Babar A."/>
            <person name="Rosenke K."/>
        </authorList>
    </citation>
    <scope>NUCLEOTIDE SEQUENCE</scope>
    <source>
        <strain evidence="1">86</strain>
    </source>
</reference>
<accession>A0A212JPP8</accession>
<dbReference type="AlphaFoldDB" id="A0A212JPP8"/>